<dbReference type="AlphaFoldDB" id="A0A1G5W7S4"/>
<reference evidence="2 3" key="1">
    <citation type="submission" date="2016-10" db="EMBL/GenBank/DDBJ databases">
        <authorList>
            <person name="Varghese N."/>
            <person name="Submissions S."/>
        </authorList>
    </citation>
    <scope>NUCLEOTIDE SEQUENCE [LARGE SCALE GENOMIC DNA]</scope>
    <source>
        <strain evidence="2 3">DSM 16643</strain>
    </source>
</reference>
<proteinExistence type="predicted"/>
<evidence type="ECO:0000313" key="3">
    <source>
        <dbReference type="Proteomes" id="UP000323439"/>
    </source>
</evidence>
<dbReference type="EMBL" id="FMXB01000008">
    <property type="protein sequence ID" value="SDA54130.1"/>
    <property type="molecule type" value="Genomic_DNA"/>
</dbReference>
<dbReference type="InterPro" id="IPR016181">
    <property type="entry name" value="Acyl_CoA_acyltransferase"/>
</dbReference>
<protein>
    <recommendedName>
        <fullName evidence="1">N-acetyltransferase domain-containing protein</fullName>
    </recommendedName>
</protein>
<evidence type="ECO:0000259" key="1">
    <source>
        <dbReference type="Pfam" id="PF00583"/>
    </source>
</evidence>
<gene>
    <name evidence="2" type="ORF">SAMN02910315_01220</name>
</gene>
<accession>A0A1G5W7S4</accession>
<dbReference type="STRING" id="230361.sm9_2201"/>
<organism evidence="2 3">
    <name type="scientific">Methanobrevibacter millerae</name>
    <dbReference type="NCBI Taxonomy" id="230361"/>
    <lineage>
        <taxon>Archaea</taxon>
        <taxon>Methanobacteriati</taxon>
        <taxon>Methanobacteriota</taxon>
        <taxon>Methanomada group</taxon>
        <taxon>Methanobacteria</taxon>
        <taxon>Methanobacteriales</taxon>
        <taxon>Methanobacteriaceae</taxon>
        <taxon>Methanobrevibacter</taxon>
    </lineage>
</organism>
<dbReference type="SUPFAM" id="SSF55729">
    <property type="entry name" value="Acyl-CoA N-acyltransferases (Nat)"/>
    <property type="match status" value="1"/>
</dbReference>
<dbReference type="Gene3D" id="3.40.630.30">
    <property type="match status" value="1"/>
</dbReference>
<dbReference type="OrthoDB" id="76960at2157"/>
<feature type="domain" description="N-acetyltransferase" evidence="1">
    <location>
        <begin position="27"/>
        <end position="99"/>
    </location>
</feature>
<dbReference type="GO" id="GO:0016747">
    <property type="term" value="F:acyltransferase activity, transferring groups other than amino-acyl groups"/>
    <property type="evidence" value="ECO:0007669"/>
    <property type="project" value="InterPro"/>
</dbReference>
<dbReference type="Pfam" id="PF00583">
    <property type="entry name" value="Acetyltransf_1"/>
    <property type="match status" value="1"/>
</dbReference>
<name>A0A1G5W7S4_9EURY</name>
<dbReference type="InterPro" id="IPR000182">
    <property type="entry name" value="GNAT_dom"/>
</dbReference>
<evidence type="ECO:0000313" key="2">
    <source>
        <dbReference type="EMBL" id="SDA54130.1"/>
    </source>
</evidence>
<sequence length="127" mass="14520">MQVIVTDERDGRFIELCKSYGCVLDDPQVVLLLVGPDSTLGCASFKVFDSQSVEIVSLFIKSSKNREKISYKLIKQLEKIAIDLGFKASYAYLDEDDLALEIFKKLDYEIVKNDDEILIKKEFRSLI</sequence>
<dbReference type="Proteomes" id="UP000323439">
    <property type="component" value="Unassembled WGS sequence"/>
</dbReference>
<keyword evidence="3" id="KW-1185">Reference proteome</keyword>
<dbReference type="RefSeq" id="WP_149731776.1">
    <property type="nucleotide sequence ID" value="NZ_FMXB01000008.1"/>
</dbReference>